<proteinExistence type="predicted"/>
<comment type="caution">
    <text evidence="1">The sequence shown here is derived from an EMBL/GenBank/DDBJ whole genome shotgun (WGS) entry which is preliminary data.</text>
</comment>
<keyword evidence="2" id="KW-1185">Reference proteome</keyword>
<sequence>MTRFIDQKENQASSNMSSMSPIAMLLSTDTCFQDLIADRISLTSKETGCMELSLLPIDRMKKRNNKLVLYLILLSATRSLLHLEVKELAVYELDDVVPCVIFSPSASDYAFAYKDKQTSVWICLCHRKYNQKVVGVVPAIDKARLYRGKVGEIICCYFSIHLVYFYCKHNFDRKIKRNLLDNLNENLRQPNGQIQLFI</sequence>
<reference evidence="1 2" key="1">
    <citation type="journal article" date="2018" name="Mol. Plant">
        <title>The genome of Artemisia annua provides insight into the evolution of Asteraceae family and artemisinin biosynthesis.</title>
        <authorList>
            <person name="Shen Q."/>
            <person name="Zhang L."/>
            <person name="Liao Z."/>
            <person name="Wang S."/>
            <person name="Yan T."/>
            <person name="Shi P."/>
            <person name="Liu M."/>
            <person name="Fu X."/>
            <person name="Pan Q."/>
            <person name="Wang Y."/>
            <person name="Lv Z."/>
            <person name="Lu X."/>
            <person name="Zhang F."/>
            <person name="Jiang W."/>
            <person name="Ma Y."/>
            <person name="Chen M."/>
            <person name="Hao X."/>
            <person name="Li L."/>
            <person name="Tang Y."/>
            <person name="Lv G."/>
            <person name="Zhou Y."/>
            <person name="Sun X."/>
            <person name="Brodelius P.E."/>
            <person name="Rose J.K.C."/>
            <person name="Tang K."/>
        </authorList>
    </citation>
    <scope>NUCLEOTIDE SEQUENCE [LARGE SCALE GENOMIC DNA]</scope>
    <source>
        <strain evidence="2">cv. Huhao1</strain>
        <tissue evidence="1">Leaf</tissue>
    </source>
</reference>
<dbReference type="STRING" id="35608.A0A2U1KQ49"/>
<evidence type="ECO:0000313" key="2">
    <source>
        <dbReference type="Proteomes" id="UP000245207"/>
    </source>
</evidence>
<dbReference type="AlphaFoldDB" id="A0A2U1KQ49"/>
<gene>
    <name evidence="1" type="ORF">CTI12_AA577790</name>
</gene>
<organism evidence="1 2">
    <name type="scientific">Artemisia annua</name>
    <name type="common">Sweet wormwood</name>
    <dbReference type="NCBI Taxonomy" id="35608"/>
    <lineage>
        <taxon>Eukaryota</taxon>
        <taxon>Viridiplantae</taxon>
        <taxon>Streptophyta</taxon>
        <taxon>Embryophyta</taxon>
        <taxon>Tracheophyta</taxon>
        <taxon>Spermatophyta</taxon>
        <taxon>Magnoliopsida</taxon>
        <taxon>eudicotyledons</taxon>
        <taxon>Gunneridae</taxon>
        <taxon>Pentapetalae</taxon>
        <taxon>asterids</taxon>
        <taxon>campanulids</taxon>
        <taxon>Asterales</taxon>
        <taxon>Asteraceae</taxon>
        <taxon>Asteroideae</taxon>
        <taxon>Anthemideae</taxon>
        <taxon>Artemisiinae</taxon>
        <taxon>Artemisia</taxon>
    </lineage>
</organism>
<dbReference type="Proteomes" id="UP000245207">
    <property type="component" value="Unassembled WGS sequence"/>
</dbReference>
<dbReference type="OrthoDB" id="10253476at2759"/>
<name>A0A2U1KQ49_ARTAN</name>
<evidence type="ECO:0000313" key="1">
    <source>
        <dbReference type="EMBL" id="PWA38885.1"/>
    </source>
</evidence>
<dbReference type="EMBL" id="PKPP01015172">
    <property type="protein sequence ID" value="PWA38885.1"/>
    <property type="molecule type" value="Genomic_DNA"/>
</dbReference>
<accession>A0A2U1KQ49</accession>
<protein>
    <submittedName>
        <fullName evidence="1">Tubulin-folding cofactor D</fullName>
    </submittedName>
</protein>